<dbReference type="InterPro" id="IPR013815">
    <property type="entry name" value="ATP_grasp_subdomain_1"/>
</dbReference>
<dbReference type="InterPro" id="IPR016185">
    <property type="entry name" value="PreATP-grasp_dom_sf"/>
</dbReference>
<dbReference type="InterPro" id="IPR011127">
    <property type="entry name" value="Dala_Dala_lig_N"/>
</dbReference>
<dbReference type="PROSITE" id="PS00844">
    <property type="entry name" value="DALA_DALA_LIGASE_2"/>
    <property type="match status" value="1"/>
</dbReference>
<evidence type="ECO:0000256" key="2">
    <source>
        <dbReference type="ARBA" id="ARBA00010871"/>
    </source>
</evidence>
<comment type="subcellular location">
    <subcellularLocation>
        <location evidence="1">Cytoplasm</location>
    </subcellularLocation>
</comment>
<dbReference type="InterPro" id="IPR000291">
    <property type="entry name" value="D-Ala_lig_Van_CS"/>
</dbReference>
<evidence type="ECO:0000256" key="9">
    <source>
        <dbReference type="ARBA" id="ARBA00023316"/>
    </source>
</evidence>
<dbReference type="Gene3D" id="3.40.50.20">
    <property type="match status" value="1"/>
</dbReference>
<dbReference type="InterPro" id="IPR011761">
    <property type="entry name" value="ATP-grasp"/>
</dbReference>
<comment type="caution">
    <text evidence="12">The sequence shown here is derived from an EMBL/GenBank/DDBJ whole genome shotgun (WGS) entry which is preliminary data.</text>
</comment>
<dbReference type="RefSeq" id="XP_062680982.1">
    <property type="nucleotide sequence ID" value="XM_062822350.1"/>
</dbReference>
<dbReference type="SUPFAM" id="SSF52440">
    <property type="entry name" value="PreATP-grasp domain"/>
    <property type="match status" value="1"/>
</dbReference>
<feature type="domain" description="ATP-grasp" evidence="11">
    <location>
        <begin position="145"/>
        <end position="344"/>
    </location>
</feature>
<dbReference type="Gene3D" id="3.30.470.20">
    <property type="entry name" value="ATP-grasp fold, B domain"/>
    <property type="match status" value="1"/>
</dbReference>
<dbReference type="PANTHER" id="PTHR23132">
    <property type="entry name" value="D-ALANINE--D-ALANINE LIGASE"/>
    <property type="match status" value="1"/>
</dbReference>
<dbReference type="GO" id="GO:0046872">
    <property type="term" value="F:metal ion binding"/>
    <property type="evidence" value="ECO:0007669"/>
    <property type="project" value="InterPro"/>
</dbReference>
<evidence type="ECO:0000256" key="7">
    <source>
        <dbReference type="ARBA" id="ARBA00022960"/>
    </source>
</evidence>
<keyword evidence="4 12" id="KW-0436">Ligase</keyword>
<evidence type="ECO:0000256" key="3">
    <source>
        <dbReference type="ARBA" id="ARBA00022490"/>
    </source>
</evidence>
<evidence type="ECO:0000256" key="10">
    <source>
        <dbReference type="PROSITE-ProRule" id="PRU00409"/>
    </source>
</evidence>
<keyword evidence="13" id="KW-1185">Reference proteome</keyword>
<dbReference type="PROSITE" id="PS50975">
    <property type="entry name" value="ATP_GRASP"/>
    <property type="match status" value="1"/>
</dbReference>
<gene>
    <name evidence="12" type="ORF">B0H65DRAFT_243066</name>
</gene>
<dbReference type="Gene3D" id="3.30.1490.20">
    <property type="entry name" value="ATP-grasp fold, A domain"/>
    <property type="match status" value="1"/>
</dbReference>
<name>A0AAE0JDI8_9PEZI</name>
<dbReference type="PIRSF" id="PIRSF039102">
    <property type="entry name" value="Ddl/VanB"/>
    <property type="match status" value="1"/>
</dbReference>
<dbReference type="Proteomes" id="UP001278500">
    <property type="component" value="Unassembled WGS sequence"/>
</dbReference>
<keyword evidence="6 10" id="KW-0067">ATP-binding</keyword>
<protein>
    <submittedName>
        <fullName evidence="12">D-ala D-ala ligase C-terminus-domain-containing protein</fullName>
    </submittedName>
</protein>
<keyword evidence="7" id="KW-0133">Cell shape</keyword>
<dbReference type="InterPro" id="IPR011095">
    <property type="entry name" value="Dala_Dala_lig_C"/>
</dbReference>
<reference evidence="12" key="2">
    <citation type="submission" date="2023-06" db="EMBL/GenBank/DDBJ databases">
        <authorList>
            <consortium name="Lawrence Berkeley National Laboratory"/>
            <person name="Haridas S."/>
            <person name="Hensen N."/>
            <person name="Bonometti L."/>
            <person name="Westerberg I."/>
            <person name="Brannstrom I.O."/>
            <person name="Guillou S."/>
            <person name="Cros-Aarteil S."/>
            <person name="Calhoun S."/>
            <person name="Kuo A."/>
            <person name="Mondo S."/>
            <person name="Pangilinan J."/>
            <person name="Riley R."/>
            <person name="Labutti K."/>
            <person name="Andreopoulos B."/>
            <person name="Lipzen A."/>
            <person name="Chen C."/>
            <person name="Yanf M."/>
            <person name="Daum C."/>
            <person name="Ng V."/>
            <person name="Clum A."/>
            <person name="Steindorff A."/>
            <person name="Ohm R."/>
            <person name="Martin F."/>
            <person name="Silar P."/>
            <person name="Natvig D."/>
            <person name="Lalanne C."/>
            <person name="Gautier V."/>
            <person name="Ament-Velasquez S.L."/>
            <person name="Kruys A."/>
            <person name="Hutchinson M.I."/>
            <person name="Powell A.J."/>
            <person name="Barry K."/>
            <person name="Miller A.N."/>
            <person name="Grigoriev I.V."/>
            <person name="Debuchy R."/>
            <person name="Gladieux P."/>
            <person name="Thoren M.H."/>
            <person name="Johannesson H."/>
        </authorList>
    </citation>
    <scope>NUCLEOTIDE SEQUENCE</scope>
    <source>
        <strain evidence="12">CBS 560.94</strain>
    </source>
</reference>
<evidence type="ECO:0000313" key="12">
    <source>
        <dbReference type="EMBL" id="KAK3343189.1"/>
    </source>
</evidence>
<evidence type="ECO:0000256" key="6">
    <source>
        <dbReference type="ARBA" id="ARBA00022840"/>
    </source>
</evidence>
<dbReference type="PANTHER" id="PTHR23132:SF23">
    <property type="entry name" value="D-ALANINE--D-ALANINE LIGASE B"/>
    <property type="match status" value="1"/>
</dbReference>
<dbReference type="GeneID" id="87859504"/>
<keyword evidence="5 10" id="KW-0547">Nucleotide-binding</keyword>
<dbReference type="HAMAP" id="MF_00047">
    <property type="entry name" value="Dala_Dala_lig"/>
    <property type="match status" value="1"/>
</dbReference>
<dbReference type="GO" id="GO:0071555">
    <property type="term" value="P:cell wall organization"/>
    <property type="evidence" value="ECO:0007669"/>
    <property type="project" value="UniProtKB-KW"/>
</dbReference>
<dbReference type="SUPFAM" id="SSF56059">
    <property type="entry name" value="Glutathione synthetase ATP-binding domain-like"/>
    <property type="match status" value="1"/>
</dbReference>
<dbReference type="PROSITE" id="PS00843">
    <property type="entry name" value="DALA_DALA_LIGASE_1"/>
    <property type="match status" value="1"/>
</dbReference>
<keyword evidence="3" id="KW-0963">Cytoplasm</keyword>
<dbReference type="GO" id="GO:0008716">
    <property type="term" value="F:D-alanine-D-alanine ligase activity"/>
    <property type="evidence" value="ECO:0007669"/>
    <property type="project" value="InterPro"/>
</dbReference>
<dbReference type="GO" id="GO:0005737">
    <property type="term" value="C:cytoplasm"/>
    <property type="evidence" value="ECO:0007669"/>
    <property type="project" value="UniProtKB-SubCell"/>
</dbReference>
<keyword evidence="9" id="KW-0961">Cell wall biogenesis/degradation</keyword>
<dbReference type="AlphaFoldDB" id="A0AAE0JDI8"/>
<organism evidence="12 13">
    <name type="scientific">Neurospora tetraspora</name>
    <dbReference type="NCBI Taxonomy" id="94610"/>
    <lineage>
        <taxon>Eukaryota</taxon>
        <taxon>Fungi</taxon>
        <taxon>Dikarya</taxon>
        <taxon>Ascomycota</taxon>
        <taxon>Pezizomycotina</taxon>
        <taxon>Sordariomycetes</taxon>
        <taxon>Sordariomycetidae</taxon>
        <taxon>Sordariales</taxon>
        <taxon>Sordariaceae</taxon>
        <taxon>Neurospora</taxon>
    </lineage>
</organism>
<keyword evidence="8" id="KW-0573">Peptidoglycan synthesis</keyword>
<evidence type="ECO:0000313" key="13">
    <source>
        <dbReference type="Proteomes" id="UP001278500"/>
    </source>
</evidence>
<proteinExistence type="inferred from homology"/>
<dbReference type="GO" id="GO:0008360">
    <property type="term" value="P:regulation of cell shape"/>
    <property type="evidence" value="ECO:0007669"/>
    <property type="project" value="UniProtKB-KW"/>
</dbReference>
<evidence type="ECO:0000256" key="8">
    <source>
        <dbReference type="ARBA" id="ARBA00022984"/>
    </source>
</evidence>
<dbReference type="EMBL" id="JAUEPP010000005">
    <property type="protein sequence ID" value="KAK3343189.1"/>
    <property type="molecule type" value="Genomic_DNA"/>
</dbReference>
<sequence length="352" mass="38605">MANTRKNIAVVVGGYSGEYDVSISTGNAIYSNVDRSKYALYKIVIPRDPKAGWYHLTDDNSQIPVDRNDFSVSIPSNGQNQKIQFDLAYISIHGNPGENGVLQGYFDMLGLPYTSCGFYTSALTANKGHCNPVVRSFGIVEVAKSRLLHANQVSALSFDADALLREFEKLPVFVKPASGGSSVATTKVKSREQVIQAVEDAMREDGNGQVLVEAFIEGREFGCGVIRDAEEGKLHVFPITEVIPHGDSEYFDYNAKYNGSSSKVTPAEVETEVSDRIKDVSAQLYDLLDCRGVVRFDYRYNPEQKQLYFLEVNTIPGQTPESMVPQQARAAGISTADLYQIVIEGALAAASR</sequence>
<dbReference type="InterPro" id="IPR005905">
    <property type="entry name" value="D_ala_D_ala"/>
</dbReference>
<comment type="similarity">
    <text evidence="2">Belongs to the D-alanine--D-alanine ligase family.</text>
</comment>
<dbReference type="Pfam" id="PF07478">
    <property type="entry name" value="Dala_Dala_lig_C"/>
    <property type="match status" value="1"/>
</dbReference>
<reference evidence="12" key="1">
    <citation type="journal article" date="2023" name="Mol. Phylogenet. Evol.">
        <title>Genome-scale phylogeny and comparative genomics of the fungal order Sordariales.</title>
        <authorList>
            <person name="Hensen N."/>
            <person name="Bonometti L."/>
            <person name="Westerberg I."/>
            <person name="Brannstrom I.O."/>
            <person name="Guillou S."/>
            <person name="Cros-Aarteil S."/>
            <person name="Calhoun S."/>
            <person name="Haridas S."/>
            <person name="Kuo A."/>
            <person name="Mondo S."/>
            <person name="Pangilinan J."/>
            <person name="Riley R."/>
            <person name="LaButti K."/>
            <person name="Andreopoulos B."/>
            <person name="Lipzen A."/>
            <person name="Chen C."/>
            <person name="Yan M."/>
            <person name="Daum C."/>
            <person name="Ng V."/>
            <person name="Clum A."/>
            <person name="Steindorff A."/>
            <person name="Ohm R.A."/>
            <person name="Martin F."/>
            <person name="Silar P."/>
            <person name="Natvig D.O."/>
            <person name="Lalanne C."/>
            <person name="Gautier V."/>
            <person name="Ament-Velasquez S.L."/>
            <person name="Kruys A."/>
            <person name="Hutchinson M.I."/>
            <person name="Powell A.J."/>
            <person name="Barry K."/>
            <person name="Miller A.N."/>
            <person name="Grigoriev I.V."/>
            <person name="Debuchy R."/>
            <person name="Gladieux P."/>
            <person name="Hiltunen Thoren M."/>
            <person name="Johannesson H."/>
        </authorList>
    </citation>
    <scope>NUCLEOTIDE SEQUENCE</scope>
    <source>
        <strain evidence="12">CBS 560.94</strain>
    </source>
</reference>
<accession>A0AAE0JDI8</accession>
<dbReference type="Pfam" id="PF01820">
    <property type="entry name" value="Dala_Dala_lig_N"/>
    <property type="match status" value="1"/>
</dbReference>
<evidence type="ECO:0000256" key="1">
    <source>
        <dbReference type="ARBA" id="ARBA00004496"/>
    </source>
</evidence>
<evidence type="ECO:0000256" key="5">
    <source>
        <dbReference type="ARBA" id="ARBA00022741"/>
    </source>
</evidence>
<evidence type="ECO:0000259" key="11">
    <source>
        <dbReference type="PROSITE" id="PS50975"/>
    </source>
</evidence>
<evidence type="ECO:0000256" key="4">
    <source>
        <dbReference type="ARBA" id="ARBA00022598"/>
    </source>
</evidence>
<dbReference type="GO" id="GO:0005524">
    <property type="term" value="F:ATP binding"/>
    <property type="evidence" value="ECO:0007669"/>
    <property type="project" value="UniProtKB-UniRule"/>
</dbReference>